<evidence type="ECO:0000313" key="1">
    <source>
        <dbReference type="EMBL" id="KUM46124.1"/>
    </source>
</evidence>
<dbReference type="EMBL" id="LKAM01000013">
    <property type="protein sequence ID" value="KUM46124.1"/>
    <property type="molecule type" value="Genomic_DNA"/>
</dbReference>
<gene>
    <name evidence="1" type="ORF">ABT39_MTgene1930</name>
</gene>
<geneLocation type="mitochondrion" evidence="1"/>
<organism evidence="1">
    <name type="scientific">Picea glauca</name>
    <name type="common">White spruce</name>
    <name type="synonym">Pinus glauca</name>
    <dbReference type="NCBI Taxonomy" id="3330"/>
    <lineage>
        <taxon>Eukaryota</taxon>
        <taxon>Viridiplantae</taxon>
        <taxon>Streptophyta</taxon>
        <taxon>Embryophyta</taxon>
        <taxon>Tracheophyta</taxon>
        <taxon>Spermatophyta</taxon>
        <taxon>Pinopsida</taxon>
        <taxon>Pinidae</taxon>
        <taxon>Conifers I</taxon>
        <taxon>Pinales</taxon>
        <taxon>Pinaceae</taxon>
        <taxon>Picea</taxon>
    </lineage>
</organism>
<keyword evidence="1" id="KW-0496">Mitochondrion</keyword>
<protein>
    <submittedName>
        <fullName evidence="1">Uncharacterized protein</fullName>
    </submittedName>
</protein>
<reference evidence="1" key="1">
    <citation type="journal article" date="2015" name="Genome Biol. Evol.">
        <title>Organellar Genomes of White Spruce (Picea glauca): Assembly and Annotation.</title>
        <authorList>
            <person name="Jackman S.D."/>
            <person name="Warren R.L."/>
            <person name="Gibb E.A."/>
            <person name="Vandervalk B.P."/>
            <person name="Mohamadi H."/>
            <person name="Chu J."/>
            <person name="Raymond A."/>
            <person name="Pleasance S."/>
            <person name="Coope R."/>
            <person name="Wildung M.R."/>
            <person name="Ritland C.E."/>
            <person name="Bousquet J."/>
            <person name="Jones S.J."/>
            <person name="Bohlmann J."/>
            <person name="Birol I."/>
        </authorList>
    </citation>
    <scope>NUCLEOTIDE SEQUENCE [LARGE SCALE GENOMIC DNA]</scope>
    <source>
        <tissue evidence="1">Flushing bud</tissue>
    </source>
</reference>
<comment type="caution">
    <text evidence="1">The sequence shown here is derived from an EMBL/GenBank/DDBJ whole genome shotgun (WGS) entry which is preliminary data.</text>
</comment>
<name>A0A101LVH6_PICGL</name>
<proteinExistence type="predicted"/>
<sequence length="56" mass="6639">MGTWRLFAFFDCYVHWTGYVSNGLMTRVSYYSLSLYICTRLGSDHTPFRHCQSFQS</sequence>
<dbReference type="AlphaFoldDB" id="A0A101LVH6"/>
<accession>A0A101LVH6</accession>